<dbReference type="EMBL" id="MXAL01000007">
    <property type="protein sequence ID" value="OWF32812.1"/>
    <property type="molecule type" value="Genomic_DNA"/>
</dbReference>
<evidence type="ECO:0000313" key="1">
    <source>
        <dbReference type="EMBL" id="OWF32812.1"/>
    </source>
</evidence>
<proteinExistence type="predicted"/>
<name>A0A210P8K4_9LACO</name>
<dbReference type="AlphaFoldDB" id="A0A210P8K4"/>
<evidence type="ECO:0000313" key="2">
    <source>
        <dbReference type="Proteomes" id="UP000196649"/>
    </source>
</evidence>
<organism evidence="1 2">
    <name type="scientific">Companilactobacillus kimchii</name>
    <dbReference type="NCBI Taxonomy" id="2801452"/>
    <lineage>
        <taxon>Bacteria</taxon>
        <taxon>Bacillati</taxon>
        <taxon>Bacillota</taxon>
        <taxon>Bacilli</taxon>
        <taxon>Lactobacillales</taxon>
        <taxon>Lactobacillaceae</taxon>
        <taxon>Companilactobacillus</taxon>
    </lineage>
</organism>
<dbReference type="Proteomes" id="UP000196649">
    <property type="component" value="Unassembled WGS sequence"/>
</dbReference>
<sequence length="250" mass="29072">MNDRFFTFNGRSSKDFNLLIQNDFEIEAGDADVSYTSVPGRNLDIVNPNNRYKNGTITYECFIDIRWFNDSFYKDLSELRRDLVAWLAVEENFSGYSKLQDNLDENYYYLARLSKAPTMSFISSKCASITLEFNVGPVKYRLDSDLYQEISNNNQLYNPEPLSSYPIIKITGTGSLNLKINGISYKITEIHDLTYINCEKRRIYDDKSLKNNIGVFPNYQYPILKPGENNISWDNSNADVSIKFNWRTFI</sequence>
<reference evidence="1 2" key="1">
    <citation type="submission" date="2017-03" db="EMBL/GenBank/DDBJ databases">
        <title>Genome sequence of Lactobacillus kimchii KACC 12383.</title>
        <authorList>
            <person name="Chun J."/>
        </authorList>
    </citation>
    <scope>NUCLEOTIDE SEQUENCE [LARGE SCALE GENOMIC DNA]</scope>
    <source>
        <strain evidence="1 2">KACC 12383</strain>
    </source>
</reference>
<comment type="caution">
    <text evidence="1">The sequence shown here is derived from an EMBL/GenBank/DDBJ whole genome shotgun (WGS) entry which is preliminary data.</text>
</comment>
<evidence type="ECO:0008006" key="3">
    <source>
        <dbReference type="Google" id="ProtNLM"/>
    </source>
</evidence>
<dbReference type="RefSeq" id="WP_054643417.1">
    <property type="nucleotide sequence ID" value="NZ_LNUB01000005.1"/>
</dbReference>
<dbReference type="Gene3D" id="2.40.30.200">
    <property type="match status" value="1"/>
</dbReference>
<protein>
    <recommendedName>
        <fullName evidence="3">Phage tail protein</fullName>
    </recommendedName>
</protein>
<accession>A0A210P8K4</accession>
<gene>
    <name evidence="1" type="ORF">LKACC12383_01685</name>
</gene>